<dbReference type="PROSITE" id="PS00107">
    <property type="entry name" value="PROTEIN_KINASE_ATP"/>
    <property type="match status" value="1"/>
</dbReference>
<gene>
    <name evidence="7" type="ORF">NLS_LOCUS6877</name>
</gene>
<dbReference type="GO" id="GO:0005524">
    <property type="term" value="F:ATP binding"/>
    <property type="evidence" value="ECO:0007669"/>
    <property type="project" value="UniProtKB-UniRule"/>
</dbReference>
<evidence type="ECO:0000256" key="3">
    <source>
        <dbReference type="ARBA" id="ARBA00022777"/>
    </source>
</evidence>
<name>A0A3P6TIF5_LITSI</name>
<dbReference type="GO" id="GO:0004674">
    <property type="term" value="F:protein serine/threonine kinase activity"/>
    <property type="evidence" value="ECO:0007669"/>
    <property type="project" value="TreeGrafter"/>
</dbReference>
<dbReference type="STRING" id="42156.A0A3P6TIF5"/>
<dbReference type="Pfam" id="PF00069">
    <property type="entry name" value="Pkinase"/>
    <property type="match status" value="1"/>
</dbReference>
<dbReference type="Proteomes" id="UP000277928">
    <property type="component" value="Unassembled WGS sequence"/>
</dbReference>
<proteinExistence type="predicted"/>
<evidence type="ECO:0000313" key="7">
    <source>
        <dbReference type="EMBL" id="VDK84927.1"/>
    </source>
</evidence>
<dbReference type="AlphaFoldDB" id="A0A3P6TIF5"/>
<evidence type="ECO:0000259" key="6">
    <source>
        <dbReference type="PROSITE" id="PS50011"/>
    </source>
</evidence>
<dbReference type="OrthoDB" id="10252328at2759"/>
<feature type="non-terminal residue" evidence="7">
    <location>
        <position position="1"/>
    </location>
</feature>
<sequence length="1078" mass="120686">VPTRATSWQLSIEQRETRKNFVMKAPHLQTPFYESNLDGVRYRTTLPLTTFSDGRKKSSASFSVDRCESDGGEGVRFIGKKYGCVVNVEYLEQEVVRRIYMMAYIPSGFWSRLMTRALVDDHITMCVERLLQVEYLSEGSSLDTLNELCDQQFLPYWLLWQTGFEILAFEKTIFVMRQFLPLAEVRDVHYERIDLRCYAEDNNWRTLDISGSSLIEIIIPAVRINLVSGEKEYILRSNRVAVTRLLALVVDIMDTLLEDWYPSLGTRFVHTSEGCLLVNRLVPCLKCTSNMRNLDDDVTWCPVHSEISVVDIAPDTVFLDISEDYLIQPASVKRGKLLGHGAFGFVFKAALKISDANVQDAALKMLEPVEPGLGARASSVSAYKAAYTKWQRDPLQNACRAYCTCRQELNVLASLQHSHITALMGVCPRPLALLVELAPLGALNHLLSNYRRSGARLRLSVIQDTASQVAKALEYLHEHRIIYRDLKCENVLTWQFPPPFSTITDVLIKLGDYGISRSSFPSGGAKGFGGTEGFMAPEIMRYNGEQEYTEKVDCFSFAMFLYELISLKLPFDGHEQLKEYILDGGRPRLTPSELLYPCNLLDVMVVCWAAQPMDRPSASQIVSMTTAPEFTHLLDVISLNDPDSAVNSSISFPTLDDVEIDSAIEDNVEGEVWMSRSDGSVTVVSCNQYGWLDSKSIIMNTDRTVILAMCVVNDNVWLAESTGILRIYCRSSYSEVWSFSISRFLPTAHLSISVISLSVFITAPLLILVTLPSALLLVKGDRNSDSPFVSSIGLSTIHSSVVIDHGQNVKQIWTGHEHSSISVYDVTSENRLVLAAKICHSENQIDAVEKNCVSHMVTTGTDSTLLWSVITHGSKVYQWSTASRKVLNRLDSRKILPSSESISTLDIEASRDGYVSALALLDRSDGAQLYIGTSRGAVIVAQAFEMRPLAAFRPYVEDVHTIIVLDVASAVNEYMRTRKDLINMVSLGRRSFGASSTGSGNDPVESDNCVKERISDTVDRFRQGATEHASHLSSYVITVGNGYRCLIDRFTDRKHQGSTNFRRESHCAIIWRTDEWVS</sequence>
<keyword evidence="8" id="KW-1185">Reference proteome</keyword>
<keyword evidence="1" id="KW-0808">Transferase</keyword>
<evidence type="ECO:0000256" key="5">
    <source>
        <dbReference type="PROSITE-ProRule" id="PRU10141"/>
    </source>
</evidence>
<dbReference type="PROSITE" id="PS50011">
    <property type="entry name" value="PROTEIN_KINASE_DOM"/>
    <property type="match status" value="1"/>
</dbReference>
<organism evidence="7 8">
    <name type="scientific">Litomosoides sigmodontis</name>
    <name type="common">Filarial nematode worm</name>
    <dbReference type="NCBI Taxonomy" id="42156"/>
    <lineage>
        <taxon>Eukaryota</taxon>
        <taxon>Metazoa</taxon>
        <taxon>Ecdysozoa</taxon>
        <taxon>Nematoda</taxon>
        <taxon>Chromadorea</taxon>
        <taxon>Rhabditida</taxon>
        <taxon>Spirurina</taxon>
        <taxon>Spiruromorpha</taxon>
        <taxon>Filarioidea</taxon>
        <taxon>Onchocercidae</taxon>
        <taxon>Litomosoides</taxon>
    </lineage>
</organism>
<dbReference type="InterPro" id="IPR011009">
    <property type="entry name" value="Kinase-like_dom_sf"/>
</dbReference>
<dbReference type="SUPFAM" id="SSF56112">
    <property type="entry name" value="Protein kinase-like (PK-like)"/>
    <property type="match status" value="1"/>
</dbReference>
<feature type="binding site" evidence="5">
    <location>
        <position position="364"/>
    </location>
    <ligand>
        <name>ATP</name>
        <dbReference type="ChEBI" id="CHEBI:30616"/>
    </ligand>
</feature>
<dbReference type="InterPro" id="IPR051681">
    <property type="entry name" value="Ser/Thr_Kinases-Pseudokinases"/>
</dbReference>
<dbReference type="InterPro" id="IPR017441">
    <property type="entry name" value="Protein_kinase_ATP_BS"/>
</dbReference>
<protein>
    <recommendedName>
        <fullName evidence="6">Protein kinase domain-containing protein</fullName>
    </recommendedName>
</protein>
<keyword evidence="4 5" id="KW-0067">ATP-binding</keyword>
<accession>A0A3P6TIF5</accession>
<dbReference type="InterPro" id="IPR000719">
    <property type="entry name" value="Prot_kinase_dom"/>
</dbReference>
<evidence type="ECO:0000313" key="8">
    <source>
        <dbReference type="Proteomes" id="UP000277928"/>
    </source>
</evidence>
<keyword evidence="3" id="KW-0418">Kinase</keyword>
<dbReference type="PANTHER" id="PTHR44329">
    <property type="entry name" value="SERINE/THREONINE-PROTEIN KINASE TNNI3K-RELATED"/>
    <property type="match status" value="1"/>
</dbReference>
<dbReference type="Gene3D" id="1.10.510.10">
    <property type="entry name" value="Transferase(Phosphotransferase) domain 1"/>
    <property type="match status" value="1"/>
</dbReference>
<evidence type="ECO:0000256" key="2">
    <source>
        <dbReference type="ARBA" id="ARBA00022741"/>
    </source>
</evidence>
<dbReference type="InterPro" id="IPR008271">
    <property type="entry name" value="Ser/Thr_kinase_AS"/>
</dbReference>
<dbReference type="OMA" id="KICHSEN"/>
<evidence type="ECO:0000256" key="4">
    <source>
        <dbReference type="ARBA" id="ARBA00022840"/>
    </source>
</evidence>
<evidence type="ECO:0000256" key="1">
    <source>
        <dbReference type="ARBA" id="ARBA00022679"/>
    </source>
</evidence>
<dbReference type="PANTHER" id="PTHR44329:SF288">
    <property type="entry name" value="MITOGEN-ACTIVATED PROTEIN KINASE KINASE KINASE 20"/>
    <property type="match status" value="1"/>
</dbReference>
<dbReference type="EMBL" id="UYRX01000648">
    <property type="protein sequence ID" value="VDK84927.1"/>
    <property type="molecule type" value="Genomic_DNA"/>
</dbReference>
<dbReference type="SMART" id="SM00220">
    <property type="entry name" value="S_TKc"/>
    <property type="match status" value="1"/>
</dbReference>
<dbReference type="PROSITE" id="PS00108">
    <property type="entry name" value="PROTEIN_KINASE_ST"/>
    <property type="match status" value="1"/>
</dbReference>
<dbReference type="SUPFAM" id="SSF50998">
    <property type="entry name" value="Quinoprotein alcohol dehydrogenase-like"/>
    <property type="match status" value="1"/>
</dbReference>
<feature type="domain" description="Protein kinase" evidence="6">
    <location>
        <begin position="332"/>
        <end position="630"/>
    </location>
</feature>
<dbReference type="InterPro" id="IPR011047">
    <property type="entry name" value="Quinoprotein_ADH-like_sf"/>
</dbReference>
<keyword evidence="2 5" id="KW-0547">Nucleotide-binding</keyword>
<dbReference type="FunFam" id="1.10.510.10:FF:001242">
    <property type="entry name" value="Leucine-rich repeat serine/threonine-protein kinase 1"/>
    <property type="match status" value="1"/>
</dbReference>
<reference evidence="7 8" key="1">
    <citation type="submission" date="2018-08" db="EMBL/GenBank/DDBJ databases">
        <authorList>
            <person name="Laetsch R D."/>
            <person name="Stevens L."/>
            <person name="Kumar S."/>
            <person name="Blaxter L. M."/>
        </authorList>
    </citation>
    <scope>NUCLEOTIDE SEQUENCE [LARGE SCALE GENOMIC DNA]</scope>
</reference>